<sequence length="293" mass="32261">MFPWFSDIFRSFNSRYLANKLHHAVLLSGASGIGKYQLAQALGNTLLCKAPSLDGACNQCQSCYLRIAGNHPDLYLLESEKQLGVDKIREGIAKLSGTAQMSGNKVLLIPNADTMTEAAANALLKTLEEPTANTYLLLITNSVTKLMPTILSRCEKHALGLPSVELSLNYLKDNGVEDASEALLAAYGHAPLRVEAALKGEEEFSYRTFNDDFQALLAGDANSQAHRLAKKWQDNAVLAAQWCMQKAHGDYVNSQNSSDYTRYVKCVEVTKTLQHLGVNKSMVLFGLLKQFQR</sequence>
<comment type="caution">
    <text evidence="4">The sequence shown here is derived from an EMBL/GenBank/DDBJ whole genome shotgun (WGS) entry which is preliminary data.</text>
</comment>
<dbReference type="InterPro" id="IPR027417">
    <property type="entry name" value="P-loop_NTPase"/>
</dbReference>
<dbReference type="InterPro" id="IPR050238">
    <property type="entry name" value="DNA_Rep/Repair_Clamp_Loader"/>
</dbReference>
<comment type="catalytic activity">
    <reaction evidence="3">
        <text>DNA(n) + a 2'-deoxyribonucleoside 5'-triphosphate = DNA(n+1) + diphosphate</text>
        <dbReference type="Rhea" id="RHEA:22508"/>
        <dbReference type="Rhea" id="RHEA-COMP:17339"/>
        <dbReference type="Rhea" id="RHEA-COMP:17340"/>
        <dbReference type="ChEBI" id="CHEBI:33019"/>
        <dbReference type="ChEBI" id="CHEBI:61560"/>
        <dbReference type="ChEBI" id="CHEBI:173112"/>
        <dbReference type="EC" id="2.7.7.7"/>
    </reaction>
</comment>
<dbReference type="AlphaFoldDB" id="A0A6L9MQP8"/>
<organism evidence="4 5">
    <name type="scientific">Alteromonas hispanica</name>
    <dbReference type="NCBI Taxonomy" id="315421"/>
    <lineage>
        <taxon>Bacteria</taxon>
        <taxon>Pseudomonadati</taxon>
        <taxon>Pseudomonadota</taxon>
        <taxon>Gammaproteobacteria</taxon>
        <taxon>Alteromonadales</taxon>
        <taxon>Alteromonadaceae</taxon>
        <taxon>Alteromonas/Salinimonas group</taxon>
        <taxon>Alteromonas</taxon>
    </lineage>
</organism>
<dbReference type="EC" id="2.7.7.7" evidence="1"/>
<dbReference type="PANTHER" id="PTHR11669">
    <property type="entry name" value="REPLICATION FACTOR C / DNA POLYMERASE III GAMMA-TAU SUBUNIT"/>
    <property type="match status" value="1"/>
</dbReference>
<dbReference type="PANTHER" id="PTHR11669:SF8">
    <property type="entry name" value="DNA POLYMERASE III SUBUNIT DELTA"/>
    <property type="match status" value="1"/>
</dbReference>
<dbReference type="Pfam" id="PF13177">
    <property type="entry name" value="DNA_pol3_delta2"/>
    <property type="match status" value="1"/>
</dbReference>
<dbReference type="Gene3D" id="3.40.50.300">
    <property type="entry name" value="P-loop containing nucleotide triphosphate hydrolases"/>
    <property type="match status" value="1"/>
</dbReference>
<accession>A0A6L9MQP8</accession>
<dbReference type="GO" id="GO:0006261">
    <property type="term" value="P:DNA-templated DNA replication"/>
    <property type="evidence" value="ECO:0007669"/>
    <property type="project" value="TreeGrafter"/>
</dbReference>
<keyword evidence="2" id="KW-0808">Transferase</keyword>
<dbReference type="GO" id="GO:0009360">
    <property type="term" value="C:DNA polymerase III complex"/>
    <property type="evidence" value="ECO:0007669"/>
    <property type="project" value="TreeGrafter"/>
</dbReference>
<evidence type="ECO:0000256" key="2">
    <source>
        <dbReference type="ARBA" id="ARBA00022932"/>
    </source>
</evidence>
<evidence type="ECO:0000256" key="3">
    <source>
        <dbReference type="ARBA" id="ARBA00049244"/>
    </source>
</evidence>
<evidence type="ECO:0000313" key="5">
    <source>
        <dbReference type="Proteomes" id="UP000478837"/>
    </source>
</evidence>
<dbReference type="SUPFAM" id="SSF52540">
    <property type="entry name" value="P-loop containing nucleoside triphosphate hydrolases"/>
    <property type="match status" value="1"/>
</dbReference>
<evidence type="ECO:0000256" key="1">
    <source>
        <dbReference type="ARBA" id="ARBA00012417"/>
    </source>
</evidence>
<dbReference type="GO" id="GO:0003887">
    <property type="term" value="F:DNA-directed DNA polymerase activity"/>
    <property type="evidence" value="ECO:0007669"/>
    <property type="project" value="UniProtKB-KW"/>
</dbReference>
<reference evidence="4 5" key="1">
    <citation type="submission" date="2020-01" db="EMBL/GenBank/DDBJ databases">
        <title>Genomes of bacteria type strains.</title>
        <authorList>
            <person name="Chen J."/>
            <person name="Zhu S."/>
            <person name="Yang J."/>
        </authorList>
    </citation>
    <scope>NUCLEOTIDE SEQUENCE [LARGE SCALE GENOMIC DNA]</scope>
    <source>
        <strain evidence="4 5">LMG 22958</strain>
    </source>
</reference>
<keyword evidence="2" id="KW-0548">Nucleotidyltransferase</keyword>
<keyword evidence="5" id="KW-1185">Reference proteome</keyword>
<protein>
    <recommendedName>
        <fullName evidence="1">DNA-directed DNA polymerase</fullName>
        <ecNumber evidence="1">2.7.7.7</ecNumber>
    </recommendedName>
</protein>
<proteinExistence type="predicted"/>
<dbReference type="RefSeq" id="WP_163109474.1">
    <property type="nucleotide sequence ID" value="NZ_JAAAWP010000001.1"/>
</dbReference>
<dbReference type="CDD" id="cd00009">
    <property type="entry name" value="AAA"/>
    <property type="match status" value="1"/>
</dbReference>
<dbReference type="Proteomes" id="UP000478837">
    <property type="component" value="Unassembled WGS sequence"/>
</dbReference>
<evidence type="ECO:0000313" key="4">
    <source>
        <dbReference type="EMBL" id="NDW20235.1"/>
    </source>
</evidence>
<dbReference type="EMBL" id="JAAAWP010000001">
    <property type="protein sequence ID" value="NDW20235.1"/>
    <property type="molecule type" value="Genomic_DNA"/>
</dbReference>
<keyword evidence="2" id="KW-0239">DNA-directed DNA polymerase</keyword>
<gene>
    <name evidence="4" type="ORF">GTW09_01640</name>
</gene>
<name>A0A6L9MQP8_9ALTE</name>